<feature type="transmembrane region" description="Helical" evidence="1">
    <location>
        <begin position="86"/>
        <end position="104"/>
    </location>
</feature>
<keyword evidence="1" id="KW-0472">Membrane</keyword>
<proteinExistence type="predicted"/>
<sequence>MRNPWVHDDVPEGADTGYDGHVGLLATLVWAALAVAVGGFVLLSATGVVDPVLDGSAETVVTYVVAALAAALLLPLLLRLLLISRLLATVAFLGSGWVLGRFVWTRESERLERLLVGGEGLGVGGESTEQLIELLDVLLSAVVALA</sequence>
<evidence type="ECO:0000313" key="2">
    <source>
        <dbReference type="EMBL" id="PAU83397.1"/>
    </source>
</evidence>
<protein>
    <submittedName>
        <fullName evidence="2">Uncharacterized protein</fullName>
    </submittedName>
</protein>
<evidence type="ECO:0000256" key="1">
    <source>
        <dbReference type="SAM" id="Phobius"/>
    </source>
</evidence>
<name>A0A2A2FFF3_9EURY</name>
<gene>
    <name evidence="2" type="ORF">CK500_11480</name>
</gene>
<dbReference type="Proteomes" id="UP000218083">
    <property type="component" value="Unassembled WGS sequence"/>
</dbReference>
<feature type="transmembrane region" description="Helical" evidence="1">
    <location>
        <begin position="20"/>
        <end position="48"/>
    </location>
</feature>
<evidence type="ECO:0000313" key="3">
    <source>
        <dbReference type="Proteomes" id="UP000218083"/>
    </source>
</evidence>
<accession>A0A2A2FFF3</accession>
<dbReference type="RefSeq" id="WP_095637355.1">
    <property type="nucleotide sequence ID" value="NZ_NSKC01000005.1"/>
</dbReference>
<dbReference type="EMBL" id="NSKC01000005">
    <property type="protein sequence ID" value="PAU83397.1"/>
    <property type="molecule type" value="Genomic_DNA"/>
</dbReference>
<reference evidence="2 3" key="1">
    <citation type="submission" date="2017-08" db="EMBL/GenBank/DDBJ databases">
        <title>The strain WRN001 was isolated from Binhai saline alkaline soil, Tianjin, China.</title>
        <authorList>
            <person name="Liu D."/>
            <person name="Zhang G."/>
        </authorList>
    </citation>
    <scope>NUCLEOTIDE SEQUENCE [LARGE SCALE GENOMIC DNA]</scope>
    <source>
        <strain evidence="2 3">WN019</strain>
    </source>
</reference>
<organism evidence="2 3">
    <name type="scientific">Halorubrum salipaludis</name>
    <dbReference type="NCBI Taxonomy" id="2032630"/>
    <lineage>
        <taxon>Archaea</taxon>
        <taxon>Methanobacteriati</taxon>
        <taxon>Methanobacteriota</taxon>
        <taxon>Stenosarchaea group</taxon>
        <taxon>Halobacteria</taxon>
        <taxon>Halobacteriales</taxon>
        <taxon>Haloferacaceae</taxon>
        <taxon>Halorubrum</taxon>
    </lineage>
</organism>
<comment type="caution">
    <text evidence="2">The sequence shown here is derived from an EMBL/GenBank/DDBJ whole genome shotgun (WGS) entry which is preliminary data.</text>
</comment>
<keyword evidence="1" id="KW-1133">Transmembrane helix</keyword>
<dbReference type="AlphaFoldDB" id="A0A2A2FFF3"/>
<keyword evidence="3" id="KW-1185">Reference proteome</keyword>
<keyword evidence="1" id="KW-0812">Transmembrane</keyword>
<feature type="transmembrane region" description="Helical" evidence="1">
    <location>
        <begin position="60"/>
        <end position="80"/>
    </location>
</feature>